<dbReference type="Proteomes" id="UP001519460">
    <property type="component" value="Unassembled WGS sequence"/>
</dbReference>
<evidence type="ECO:0000256" key="1">
    <source>
        <dbReference type="SAM" id="MobiDB-lite"/>
    </source>
</evidence>
<reference evidence="2 3" key="1">
    <citation type="journal article" date="2023" name="Sci. Data">
        <title>Genome assembly of the Korean intertidal mud-creeper Batillaria attramentaria.</title>
        <authorList>
            <person name="Patra A.K."/>
            <person name="Ho P.T."/>
            <person name="Jun S."/>
            <person name="Lee S.J."/>
            <person name="Kim Y."/>
            <person name="Won Y.J."/>
        </authorList>
    </citation>
    <scope>NUCLEOTIDE SEQUENCE [LARGE SCALE GENOMIC DNA]</scope>
    <source>
        <strain evidence="2">Wonlab-2016</strain>
    </source>
</reference>
<keyword evidence="3" id="KW-1185">Reference proteome</keyword>
<accession>A0ABD0KU35</accession>
<protein>
    <submittedName>
        <fullName evidence="2">Uncharacterized protein</fullName>
    </submittedName>
</protein>
<sequence>MGERVAPARSSSCASMAFPKTSGAFLTTVRRRLWRMLNRSFLKTARKGPWRLSLGKSLYPSVRSAGSPASPCHAPPAATTADRTSRRTDHLQKRPAGK</sequence>
<feature type="region of interest" description="Disordered" evidence="1">
    <location>
        <begin position="61"/>
        <end position="98"/>
    </location>
</feature>
<proteinExistence type="predicted"/>
<feature type="compositionally biased region" description="Low complexity" evidence="1">
    <location>
        <begin position="64"/>
        <end position="82"/>
    </location>
</feature>
<organism evidence="2 3">
    <name type="scientific">Batillaria attramentaria</name>
    <dbReference type="NCBI Taxonomy" id="370345"/>
    <lineage>
        <taxon>Eukaryota</taxon>
        <taxon>Metazoa</taxon>
        <taxon>Spiralia</taxon>
        <taxon>Lophotrochozoa</taxon>
        <taxon>Mollusca</taxon>
        <taxon>Gastropoda</taxon>
        <taxon>Caenogastropoda</taxon>
        <taxon>Sorbeoconcha</taxon>
        <taxon>Cerithioidea</taxon>
        <taxon>Batillariidae</taxon>
        <taxon>Batillaria</taxon>
    </lineage>
</organism>
<name>A0ABD0KU35_9CAEN</name>
<gene>
    <name evidence="2" type="ORF">BaRGS_00018129</name>
</gene>
<evidence type="ECO:0000313" key="3">
    <source>
        <dbReference type="Proteomes" id="UP001519460"/>
    </source>
</evidence>
<feature type="compositionally biased region" description="Basic and acidic residues" evidence="1">
    <location>
        <begin position="83"/>
        <end position="92"/>
    </location>
</feature>
<comment type="caution">
    <text evidence="2">The sequence shown here is derived from an EMBL/GenBank/DDBJ whole genome shotgun (WGS) entry which is preliminary data.</text>
</comment>
<dbReference type="EMBL" id="JACVVK020000124">
    <property type="protein sequence ID" value="KAK7490712.1"/>
    <property type="molecule type" value="Genomic_DNA"/>
</dbReference>
<dbReference type="AlphaFoldDB" id="A0ABD0KU35"/>
<evidence type="ECO:0000313" key="2">
    <source>
        <dbReference type="EMBL" id="KAK7490712.1"/>
    </source>
</evidence>